<dbReference type="RefSeq" id="WP_249771042.1">
    <property type="nucleotide sequence ID" value="NZ_CP097332.1"/>
</dbReference>
<accession>A0ABY4QWY4</accession>
<dbReference type="Pfam" id="PF06114">
    <property type="entry name" value="Peptidase_M78"/>
    <property type="match status" value="1"/>
</dbReference>
<reference evidence="2" key="2">
    <citation type="submission" date="2022-05" db="EMBL/GenBank/DDBJ databases">
        <authorList>
            <person name="Kim J.-S."/>
            <person name="Lee K."/>
            <person name="Suh M."/>
            <person name="Eom M."/>
            <person name="Kim J.-S."/>
            <person name="Kim D.-S."/>
            <person name="Ko S.-H."/>
            <person name="Shin Y."/>
            <person name="Lee J.-S."/>
        </authorList>
    </citation>
    <scope>NUCLEOTIDE SEQUENCE</scope>
    <source>
        <strain evidence="2">N237</strain>
    </source>
</reference>
<evidence type="ECO:0000313" key="3">
    <source>
        <dbReference type="Proteomes" id="UP001056336"/>
    </source>
</evidence>
<protein>
    <recommendedName>
        <fullName evidence="1">IrrE N-terminal-like domain-containing protein</fullName>
    </recommendedName>
</protein>
<feature type="domain" description="IrrE N-terminal-like" evidence="1">
    <location>
        <begin position="28"/>
        <end position="127"/>
    </location>
</feature>
<dbReference type="EMBL" id="CP097332">
    <property type="protein sequence ID" value="UQX87983.1"/>
    <property type="molecule type" value="Genomic_DNA"/>
</dbReference>
<evidence type="ECO:0000259" key="1">
    <source>
        <dbReference type="Pfam" id="PF06114"/>
    </source>
</evidence>
<organism evidence="2 3">
    <name type="scientific">Jatrophihabitans telluris</name>
    <dbReference type="NCBI Taxonomy" id="2038343"/>
    <lineage>
        <taxon>Bacteria</taxon>
        <taxon>Bacillati</taxon>
        <taxon>Actinomycetota</taxon>
        <taxon>Actinomycetes</taxon>
        <taxon>Jatrophihabitantales</taxon>
        <taxon>Jatrophihabitantaceae</taxon>
        <taxon>Jatrophihabitans</taxon>
    </lineage>
</organism>
<proteinExistence type="predicted"/>
<sequence length="153" mass="17127">MTNAPTYDPWQDLARNWPGVEALIEPLEDDLLGEIREFRDGRLQITLRANTTSGQRRCTLAHEIVHLERGLDDCGPWQSREESAVHEEVARRLIGLNALIDAARYTGDDHAALAAALDVDQETLQLRLGLLTSAERRRLRRLTAHAGGHSSET</sequence>
<reference evidence="2" key="1">
    <citation type="journal article" date="2018" name="Int. J. Syst. Evol. Microbiol.">
        <title>Jatrophihabitans telluris sp. nov., isolated from sediment soil of lava forest wetlands and the emended description of the genus Jatrophihabitans.</title>
        <authorList>
            <person name="Lee K.C."/>
            <person name="Suh M.K."/>
            <person name="Eom M.K."/>
            <person name="Kim K.K."/>
            <person name="Kim J.S."/>
            <person name="Kim D.S."/>
            <person name="Ko S.H."/>
            <person name="Shin Y.K."/>
            <person name="Lee J.S."/>
        </authorList>
    </citation>
    <scope>NUCLEOTIDE SEQUENCE</scope>
    <source>
        <strain evidence="2">N237</strain>
    </source>
</reference>
<name>A0ABY4QWY4_9ACTN</name>
<keyword evidence="3" id="KW-1185">Reference proteome</keyword>
<evidence type="ECO:0000313" key="2">
    <source>
        <dbReference type="EMBL" id="UQX87983.1"/>
    </source>
</evidence>
<dbReference type="Proteomes" id="UP001056336">
    <property type="component" value="Chromosome"/>
</dbReference>
<gene>
    <name evidence="2" type="ORF">M6D93_17010</name>
</gene>
<dbReference type="InterPro" id="IPR010359">
    <property type="entry name" value="IrrE_HExxH"/>
</dbReference>